<sequence length="401" mass="45315">MGKLTSKAVQKLAKEGKKGMTGDGQGLYLQITAGGSVSWIYRFKLQGKQRYMGLGSYPDVSLALARERAGDHRKLVKKGQDPMEVNVEQEQTGETTPTFTSCAARYIKSHRRSWRNAKHARQWVSTLKAYARPVIGAKPVDEVTTQDVLKILSPIWTSKTETAKRVQGRIENVLDYAAAHSYRDPVNPARWRGHLDKLLAKPARVKKVTHHPAMPYDDVAAFMAELQGYASISSKALQFLIFTATRTSEVLRSDWMEIDLDNETWTIPADRMKARREHRVPLSRQAVELLAKLPRVQGNTHVFPGARYGRPLSNMAMLQLMRGMGYGVGGERGDYVPHGFRSSFRDWTGEVTSYPRDVAEMALAHTIENKVEAAYRRGDLFEKRRAMMQEWADYIALFAKA</sequence>
<dbReference type="InterPro" id="IPR038488">
    <property type="entry name" value="Integrase_DNA-bd_sf"/>
</dbReference>
<dbReference type="Pfam" id="PF13356">
    <property type="entry name" value="Arm-DNA-bind_3"/>
    <property type="match status" value="1"/>
</dbReference>
<dbReference type="Gene3D" id="1.10.443.10">
    <property type="entry name" value="Intergrase catalytic core"/>
    <property type="match status" value="1"/>
</dbReference>
<dbReference type="PANTHER" id="PTHR30629:SF2">
    <property type="entry name" value="PROPHAGE INTEGRASE INTS-RELATED"/>
    <property type="match status" value="1"/>
</dbReference>
<dbReference type="RefSeq" id="WP_346061945.1">
    <property type="nucleotide sequence ID" value="NZ_BAAADR010000006.1"/>
</dbReference>
<evidence type="ECO:0000313" key="8">
    <source>
        <dbReference type="EMBL" id="MFC7091168.1"/>
    </source>
</evidence>
<dbReference type="Pfam" id="PF22022">
    <property type="entry name" value="Phage_int_M"/>
    <property type="match status" value="1"/>
</dbReference>
<accession>A0ABW2F285</accession>
<dbReference type="Gene3D" id="3.30.160.390">
    <property type="entry name" value="Integrase, DNA-binding domain"/>
    <property type="match status" value="1"/>
</dbReference>
<organism evidence="8 9">
    <name type="scientific">Halomonas salifodinae</name>
    <dbReference type="NCBI Taxonomy" id="438745"/>
    <lineage>
        <taxon>Bacteria</taxon>
        <taxon>Pseudomonadati</taxon>
        <taxon>Pseudomonadota</taxon>
        <taxon>Gammaproteobacteria</taxon>
        <taxon>Oceanospirillales</taxon>
        <taxon>Halomonadaceae</taxon>
        <taxon>Halomonas</taxon>
    </lineage>
</organism>
<dbReference type="InterPro" id="IPR050808">
    <property type="entry name" value="Phage_Integrase"/>
</dbReference>
<keyword evidence="4" id="KW-0233">DNA recombination</keyword>
<dbReference type="InterPro" id="IPR010998">
    <property type="entry name" value="Integrase_recombinase_N"/>
</dbReference>
<dbReference type="InterPro" id="IPR025166">
    <property type="entry name" value="Integrase_DNA_bind_dom"/>
</dbReference>
<feature type="domain" description="Core-binding (CB)" evidence="7">
    <location>
        <begin position="97"/>
        <end position="178"/>
    </location>
</feature>
<evidence type="ECO:0000313" key="9">
    <source>
        <dbReference type="Proteomes" id="UP001596411"/>
    </source>
</evidence>
<dbReference type="CDD" id="cd00801">
    <property type="entry name" value="INT_P4_C"/>
    <property type="match status" value="1"/>
</dbReference>
<protein>
    <submittedName>
        <fullName evidence="8">Tyrosine-type recombinase/integrase</fullName>
    </submittedName>
</protein>
<dbReference type="InterPro" id="IPR013762">
    <property type="entry name" value="Integrase-like_cat_sf"/>
</dbReference>
<reference evidence="9" key="1">
    <citation type="journal article" date="2019" name="Int. J. Syst. Evol. Microbiol.">
        <title>The Global Catalogue of Microorganisms (GCM) 10K type strain sequencing project: providing services to taxonomists for standard genome sequencing and annotation.</title>
        <authorList>
            <consortium name="The Broad Institute Genomics Platform"/>
            <consortium name="The Broad Institute Genome Sequencing Center for Infectious Disease"/>
            <person name="Wu L."/>
            <person name="Ma J."/>
        </authorList>
    </citation>
    <scope>NUCLEOTIDE SEQUENCE [LARGE SCALE GENOMIC DNA]</scope>
    <source>
        <strain evidence="9">CGMCC 1.13666</strain>
    </source>
</reference>
<evidence type="ECO:0000256" key="3">
    <source>
        <dbReference type="ARBA" id="ARBA00023125"/>
    </source>
</evidence>
<evidence type="ECO:0000256" key="1">
    <source>
        <dbReference type="ARBA" id="ARBA00008857"/>
    </source>
</evidence>
<dbReference type="InterPro" id="IPR011010">
    <property type="entry name" value="DNA_brk_join_enz"/>
</dbReference>
<keyword evidence="3 5" id="KW-0238">DNA-binding</keyword>
<keyword evidence="2" id="KW-0229">DNA integration</keyword>
<dbReference type="PROSITE" id="PS51898">
    <property type="entry name" value="TYR_RECOMBINASE"/>
    <property type="match status" value="1"/>
</dbReference>
<evidence type="ECO:0000259" key="7">
    <source>
        <dbReference type="PROSITE" id="PS51900"/>
    </source>
</evidence>
<proteinExistence type="inferred from homology"/>
<keyword evidence="9" id="KW-1185">Reference proteome</keyword>
<dbReference type="Proteomes" id="UP001596411">
    <property type="component" value="Unassembled WGS sequence"/>
</dbReference>
<dbReference type="SUPFAM" id="SSF56349">
    <property type="entry name" value="DNA breaking-rejoining enzymes"/>
    <property type="match status" value="1"/>
</dbReference>
<dbReference type="Pfam" id="PF00589">
    <property type="entry name" value="Phage_integrase"/>
    <property type="match status" value="1"/>
</dbReference>
<dbReference type="PROSITE" id="PS51900">
    <property type="entry name" value="CB"/>
    <property type="match status" value="1"/>
</dbReference>
<comment type="similarity">
    <text evidence="1">Belongs to the 'phage' integrase family.</text>
</comment>
<dbReference type="PANTHER" id="PTHR30629">
    <property type="entry name" value="PROPHAGE INTEGRASE"/>
    <property type="match status" value="1"/>
</dbReference>
<evidence type="ECO:0000256" key="5">
    <source>
        <dbReference type="PROSITE-ProRule" id="PRU01248"/>
    </source>
</evidence>
<name>A0ABW2F285_9GAMM</name>
<comment type="caution">
    <text evidence="8">The sequence shown here is derived from an EMBL/GenBank/DDBJ whole genome shotgun (WGS) entry which is preliminary data.</text>
</comment>
<dbReference type="EMBL" id="JBHSZP010000033">
    <property type="protein sequence ID" value="MFC7091168.1"/>
    <property type="molecule type" value="Genomic_DNA"/>
</dbReference>
<evidence type="ECO:0000259" key="6">
    <source>
        <dbReference type="PROSITE" id="PS51898"/>
    </source>
</evidence>
<dbReference type="InterPro" id="IPR053876">
    <property type="entry name" value="Phage_int_M"/>
</dbReference>
<dbReference type="InterPro" id="IPR044068">
    <property type="entry name" value="CB"/>
</dbReference>
<dbReference type="Gene3D" id="1.10.150.130">
    <property type="match status" value="1"/>
</dbReference>
<feature type="domain" description="Tyr recombinase" evidence="6">
    <location>
        <begin position="209"/>
        <end position="388"/>
    </location>
</feature>
<dbReference type="InterPro" id="IPR002104">
    <property type="entry name" value="Integrase_catalytic"/>
</dbReference>
<evidence type="ECO:0000256" key="4">
    <source>
        <dbReference type="ARBA" id="ARBA00023172"/>
    </source>
</evidence>
<gene>
    <name evidence="8" type="ORF">ACFQH5_16615</name>
</gene>
<evidence type="ECO:0000256" key="2">
    <source>
        <dbReference type="ARBA" id="ARBA00022908"/>
    </source>
</evidence>